<evidence type="ECO:0000313" key="2">
    <source>
        <dbReference type="EMBL" id="HJE40066.1"/>
    </source>
</evidence>
<organism evidence="2 3">
    <name type="scientific">Candidatus Amulumruptor caecigallinarius</name>
    <dbReference type="NCBI Taxonomy" id="2109911"/>
    <lineage>
        <taxon>Bacteria</taxon>
        <taxon>Pseudomonadati</taxon>
        <taxon>Bacteroidota</taxon>
        <taxon>Bacteroidia</taxon>
        <taxon>Bacteroidales</taxon>
        <taxon>Muribaculaceae</taxon>
        <taxon>Candidatus Amulumruptor</taxon>
    </lineage>
</organism>
<keyword evidence="1" id="KW-0812">Transmembrane</keyword>
<keyword evidence="1" id="KW-0472">Membrane</keyword>
<evidence type="ECO:0000313" key="3">
    <source>
        <dbReference type="Proteomes" id="UP000711407"/>
    </source>
</evidence>
<reference evidence="2" key="2">
    <citation type="submission" date="2021-09" db="EMBL/GenBank/DDBJ databases">
        <authorList>
            <person name="Gilroy R."/>
        </authorList>
    </citation>
    <scope>NUCLEOTIDE SEQUENCE</scope>
    <source>
        <strain evidence="2">4100</strain>
    </source>
</reference>
<feature type="transmembrane region" description="Helical" evidence="1">
    <location>
        <begin position="13"/>
        <end position="34"/>
    </location>
</feature>
<proteinExistence type="predicted"/>
<dbReference type="Proteomes" id="UP000711407">
    <property type="component" value="Unassembled WGS sequence"/>
</dbReference>
<accession>A0A921EAV5</accession>
<comment type="caution">
    <text evidence="2">The sequence shown here is derived from an EMBL/GenBank/DDBJ whole genome shotgun (WGS) entry which is preliminary data.</text>
</comment>
<evidence type="ECO:0000256" key="1">
    <source>
        <dbReference type="SAM" id="Phobius"/>
    </source>
</evidence>
<sequence>MRKFFDYSWLKDVTIGTTGTIIGIILTFGITYYLDNKNQRSMADKTVMLTLHNLDSAIDNMESLINEMQQHDSIYARAMSLMPDSIGIMGSDSLQMIINNFGSYRIHITDNSTKQIFSSSFEVWQYLDDAKVVGRIGNCYSILSSCDKEYNRIADLKQKTFQSYIEGGMPDDYPTTEAAAEALLCRSDVRYILHMHNSSITLLSTLINIARQLNERNKEVLGIPQHELDEIGNLLDQQLSELITGQ</sequence>
<dbReference type="AlphaFoldDB" id="A0A921EAV5"/>
<protein>
    <submittedName>
        <fullName evidence="2">Uncharacterized protein</fullName>
    </submittedName>
</protein>
<keyword evidence="1" id="KW-1133">Transmembrane helix</keyword>
<reference evidence="2" key="1">
    <citation type="journal article" date="2021" name="PeerJ">
        <title>Extensive microbial diversity within the chicken gut microbiome revealed by metagenomics and culture.</title>
        <authorList>
            <person name="Gilroy R."/>
            <person name="Ravi A."/>
            <person name="Getino M."/>
            <person name="Pursley I."/>
            <person name="Horton D.L."/>
            <person name="Alikhan N.F."/>
            <person name="Baker D."/>
            <person name="Gharbi K."/>
            <person name="Hall N."/>
            <person name="Watson M."/>
            <person name="Adriaenssens E.M."/>
            <person name="Foster-Nyarko E."/>
            <person name="Jarju S."/>
            <person name="Secka A."/>
            <person name="Antonio M."/>
            <person name="Oren A."/>
            <person name="Chaudhuri R.R."/>
            <person name="La Ragione R."/>
            <person name="Hildebrand F."/>
            <person name="Pallen M.J."/>
        </authorList>
    </citation>
    <scope>NUCLEOTIDE SEQUENCE</scope>
    <source>
        <strain evidence="2">4100</strain>
    </source>
</reference>
<dbReference type="EMBL" id="DYXT01000053">
    <property type="protein sequence ID" value="HJE40066.1"/>
    <property type="molecule type" value="Genomic_DNA"/>
</dbReference>
<name>A0A921EAV5_9BACT</name>
<gene>
    <name evidence="2" type="ORF">K8V47_09975</name>
</gene>